<evidence type="ECO:0000256" key="1">
    <source>
        <dbReference type="ARBA" id="ARBA00006525"/>
    </source>
</evidence>
<dbReference type="PANTHER" id="PTHR43022">
    <property type="entry name" value="PROTEIN SMF"/>
    <property type="match status" value="1"/>
</dbReference>
<dbReference type="InterPro" id="IPR057666">
    <property type="entry name" value="DrpA_SLOG"/>
</dbReference>
<dbReference type="EMBL" id="QKVK01000008">
    <property type="protein sequence ID" value="PZF75833.1"/>
    <property type="molecule type" value="Genomic_DNA"/>
</dbReference>
<feature type="domain" description="Smf/DprA SLOG" evidence="2">
    <location>
        <begin position="80"/>
        <end position="261"/>
    </location>
</feature>
<gene>
    <name evidence="3" type="ORF">DK847_16560</name>
</gene>
<dbReference type="Gene3D" id="3.40.50.450">
    <property type="match status" value="1"/>
</dbReference>
<dbReference type="InterPro" id="IPR003488">
    <property type="entry name" value="DprA"/>
</dbReference>
<comment type="similarity">
    <text evidence="1">Belongs to the DprA/Smf family.</text>
</comment>
<accession>A0A2W2C6R3</accession>
<dbReference type="RefSeq" id="WP_111199639.1">
    <property type="nucleotide sequence ID" value="NZ_QKVK01000008.1"/>
</dbReference>
<name>A0A2W2C6R3_9HYPH</name>
<evidence type="ECO:0000259" key="2">
    <source>
        <dbReference type="Pfam" id="PF02481"/>
    </source>
</evidence>
<evidence type="ECO:0000313" key="4">
    <source>
        <dbReference type="Proteomes" id="UP000248795"/>
    </source>
</evidence>
<dbReference type="PANTHER" id="PTHR43022:SF1">
    <property type="entry name" value="PROTEIN SMF"/>
    <property type="match status" value="1"/>
</dbReference>
<proteinExistence type="inferred from homology"/>
<keyword evidence="4" id="KW-1185">Reference proteome</keyword>
<dbReference type="GO" id="GO:0009294">
    <property type="term" value="P:DNA-mediated transformation"/>
    <property type="evidence" value="ECO:0007669"/>
    <property type="project" value="InterPro"/>
</dbReference>
<comment type="caution">
    <text evidence="3">The sequence shown here is derived from an EMBL/GenBank/DDBJ whole genome shotgun (WGS) entry which is preliminary data.</text>
</comment>
<dbReference type="SUPFAM" id="SSF102405">
    <property type="entry name" value="MCP/YpsA-like"/>
    <property type="match status" value="1"/>
</dbReference>
<dbReference type="Pfam" id="PF02481">
    <property type="entry name" value="DNA_processg_A"/>
    <property type="match status" value="1"/>
</dbReference>
<evidence type="ECO:0000313" key="3">
    <source>
        <dbReference type="EMBL" id="PZF75833.1"/>
    </source>
</evidence>
<dbReference type="Proteomes" id="UP000248795">
    <property type="component" value="Unassembled WGS sequence"/>
</dbReference>
<protein>
    <submittedName>
        <fullName evidence="3">DNA-processing protein DprA</fullName>
    </submittedName>
</protein>
<organism evidence="3 4">
    <name type="scientific">Aestuariivirga litoralis</name>
    <dbReference type="NCBI Taxonomy" id="2650924"/>
    <lineage>
        <taxon>Bacteria</taxon>
        <taxon>Pseudomonadati</taxon>
        <taxon>Pseudomonadota</taxon>
        <taxon>Alphaproteobacteria</taxon>
        <taxon>Hyphomicrobiales</taxon>
        <taxon>Aestuariivirgaceae</taxon>
        <taxon>Aestuariivirga</taxon>
    </lineage>
</organism>
<dbReference type="AlphaFoldDB" id="A0A2W2C6R3"/>
<reference evidence="4" key="1">
    <citation type="submission" date="2018-06" db="EMBL/GenBank/DDBJ databases">
        <title>Aestuariibacter litoralis strain KCTC 52945T.</title>
        <authorList>
            <person name="Li X."/>
            <person name="Salam N."/>
            <person name="Li J.-L."/>
            <person name="Chen Y.-M."/>
            <person name="Yang Z.-W."/>
            <person name="Zhang L.-Y."/>
            <person name="Han M.-X."/>
            <person name="Xiao M."/>
            <person name="Li W.-J."/>
        </authorList>
    </citation>
    <scope>NUCLEOTIDE SEQUENCE [LARGE SCALE GENOMIC DNA]</scope>
    <source>
        <strain evidence="4">KCTC 52945</strain>
    </source>
</reference>
<sequence>MIEISAKTRVLLALSMLRGVGPAALRKVAAVSEFEVLSRKDLACHLPRSAAAGIGEGAWVQAEREADKQVNLAVAAGARIISSADLGYPQLLMSTRDDPQILFVKGCLANVPEKSVAIIGTREPTDHGMLIAQRLAAFFAGEGWSVVSGLAIGCDAAAHEAAIDVGGHTVAVMAHGLQTVAPSRHRALAQRILDCGGALIAEYPFGQEPLPANFVKRDRIQAGLAQGVVMVQSDLTGGSLHASRAAISYGRWLAVPYPTEQDIQRSEIKIQGNLLLADGSPTEKVALLRCDERDLRRLIILRSRNDYTLLVESTDVKEPPRMPPVQGQLL</sequence>